<name>A0A0W0VEL7_9GAMM</name>
<evidence type="ECO:0000313" key="1">
    <source>
        <dbReference type="EMBL" id="KTD18574.1"/>
    </source>
</evidence>
<accession>A0A0W0VEL7</accession>
<dbReference type="STRING" id="45067.Llan_2492"/>
<dbReference type="Proteomes" id="UP000054869">
    <property type="component" value="Unassembled WGS sequence"/>
</dbReference>
<organism evidence="1 2">
    <name type="scientific">Legionella lansingensis</name>
    <dbReference type="NCBI Taxonomy" id="45067"/>
    <lineage>
        <taxon>Bacteria</taxon>
        <taxon>Pseudomonadati</taxon>
        <taxon>Pseudomonadota</taxon>
        <taxon>Gammaproteobacteria</taxon>
        <taxon>Legionellales</taxon>
        <taxon>Legionellaceae</taxon>
        <taxon>Legionella</taxon>
    </lineage>
</organism>
<sequence>MVKKDKDGWEYILKIPYQDENEPEQTIYALMQEAESIADCRNGFTEMSVVEPATGKSW</sequence>
<dbReference type="AlphaFoldDB" id="A0A0W0VEL7"/>
<dbReference type="EMBL" id="LNYI01000060">
    <property type="protein sequence ID" value="KTD18574.1"/>
    <property type="molecule type" value="Genomic_DNA"/>
</dbReference>
<keyword evidence="2" id="KW-1185">Reference proteome</keyword>
<dbReference type="PATRIC" id="fig|45067.4.peg.2619"/>
<protein>
    <submittedName>
        <fullName evidence="1">Uncharacterized protein</fullName>
    </submittedName>
</protein>
<reference evidence="1 2" key="1">
    <citation type="submission" date="2015-11" db="EMBL/GenBank/DDBJ databases">
        <title>Genomic analysis of 38 Legionella species identifies large and diverse effector repertoires.</title>
        <authorList>
            <person name="Burstein D."/>
            <person name="Amaro F."/>
            <person name="Zusman T."/>
            <person name="Lifshitz Z."/>
            <person name="Cohen O."/>
            <person name="Gilbert J.A."/>
            <person name="Pupko T."/>
            <person name="Shuman H.A."/>
            <person name="Segal G."/>
        </authorList>
    </citation>
    <scope>NUCLEOTIDE SEQUENCE [LARGE SCALE GENOMIC DNA]</scope>
    <source>
        <strain evidence="1 2">ATCC 49751</strain>
    </source>
</reference>
<evidence type="ECO:0000313" key="2">
    <source>
        <dbReference type="Proteomes" id="UP000054869"/>
    </source>
</evidence>
<dbReference type="eggNOG" id="COG1961">
    <property type="taxonomic scope" value="Bacteria"/>
</dbReference>
<comment type="caution">
    <text evidence="1">The sequence shown here is derived from an EMBL/GenBank/DDBJ whole genome shotgun (WGS) entry which is preliminary data.</text>
</comment>
<gene>
    <name evidence="1" type="ORF">Llan_2492</name>
</gene>
<dbReference type="RefSeq" id="WP_165475302.1">
    <property type="nucleotide sequence ID" value="NZ_CAAAJD010000039.1"/>
</dbReference>
<proteinExistence type="predicted"/>